<dbReference type="Pfam" id="PF13333">
    <property type="entry name" value="rve_2"/>
    <property type="match status" value="1"/>
</dbReference>
<keyword evidence="4" id="KW-1185">Reference proteome</keyword>
<reference evidence="3 4" key="1">
    <citation type="submission" date="2020-05" db="EMBL/GenBank/DDBJ databases">
        <title>Complete closed genome sequence of Defluviicoccus vanus.</title>
        <authorList>
            <person name="Bessarab I."/>
            <person name="Arumugam K."/>
            <person name="Maszenan A.M."/>
            <person name="Seviour R.J."/>
            <person name="Williams R.B."/>
        </authorList>
    </citation>
    <scope>NUCLEOTIDE SEQUENCE [LARGE SCALE GENOMIC DNA]</scope>
    <source>
        <strain evidence="3 4">Ben 114</strain>
    </source>
</reference>
<evidence type="ECO:0000256" key="1">
    <source>
        <dbReference type="SAM" id="MobiDB-lite"/>
    </source>
</evidence>
<dbReference type="GO" id="GO:0015074">
    <property type="term" value="P:DNA integration"/>
    <property type="evidence" value="ECO:0007669"/>
    <property type="project" value="InterPro"/>
</dbReference>
<evidence type="ECO:0000313" key="4">
    <source>
        <dbReference type="Proteomes" id="UP000516369"/>
    </source>
</evidence>
<evidence type="ECO:0000313" key="3">
    <source>
        <dbReference type="EMBL" id="QNT69261.1"/>
    </source>
</evidence>
<protein>
    <submittedName>
        <fullName evidence="3">IS3 family transposase</fullName>
    </submittedName>
</protein>
<dbReference type="EMBL" id="CP053923">
    <property type="protein sequence ID" value="QNT69261.1"/>
    <property type="molecule type" value="Genomic_DNA"/>
</dbReference>
<feature type="region of interest" description="Disordered" evidence="1">
    <location>
        <begin position="47"/>
        <end position="68"/>
    </location>
</feature>
<feature type="domain" description="Integrase catalytic" evidence="2">
    <location>
        <begin position="8"/>
        <end position="51"/>
    </location>
</feature>
<dbReference type="Proteomes" id="UP000516369">
    <property type="component" value="Chromosome"/>
</dbReference>
<dbReference type="KEGG" id="dvn:HQ394_07865"/>
<gene>
    <name evidence="3" type="ORF">HQ394_07865</name>
</gene>
<name>A0A7H1N0M5_9PROT</name>
<proteinExistence type="predicted"/>
<dbReference type="InterPro" id="IPR001584">
    <property type="entry name" value="Integrase_cat-core"/>
</dbReference>
<sequence>MESWPPMESWFHILKTELVHHTHYVSRNAARRDLSVYIKTYDNHQRLQPHSGPVLPSKPRFTPHNTASTFPGKYHASVTVFRR</sequence>
<accession>A0A7H1N0M5</accession>
<organism evidence="3 4">
    <name type="scientific">Defluviicoccus vanus</name>
    <dbReference type="NCBI Taxonomy" id="111831"/>
    <lineage>
        <taxon>Bacteria</taxon>
        <taxon>Pseudomonadati</taxon>
        <taxon>Pseudomonadota</taxon>
        <taxon>Alphaproteobacteria</taxon>
        <taxon>Rhodospirillales</taxon>
        <taxon>Rhodospirillaceae</taxon>
        <taxon>Defluviicoccus</taxon>
    </lineage>
</organism>
<dbReference type="AlphaFoldDB" id="A0A7H1N0M5"/>
<evidence type="ECO:0000259" key="2">
    <source>
        <dbReference type="Pfam" id="PF13333"/>
    </source>
</evidence>
<dbReference type="RefSeq" id="WP_190262766.1">
    <property type="nucleotide sequence ID" value="NZ_CP053923.1"/>
</dbReference>